<dbReference type="Pfam" id="PF07583">
    <property type="entry name" value="PSCyt2"/>
    <property type="match status" value="1"/>
</dbReference>
<sequence>MKPLFRLSIALVVLLTLSSVAWLTMREDRVDFNTQIKPLLNKNCIACHGGVKKASDFSLLFEHEALAKAKSGKHAIVPGNADASELIRRLTLTDPEERMPLEAPPLKKEEIELLRTWINQGADWGKHWAYEPVTKPEVPKIGTFWSRLGVVENDELKWAKNEIDHFVLDKISHEKGLAGSLKPSPEADKITLIRRVSLDLTGLPPTEQDVVDFLNDKSPNAYEKMVDRALANPAYGERWTGMWLDLARYADTKGYEADLSRPMWRYRDWLIKAFNEDKPFDQFTVEQLAGDLLPNRNGEPPTDNQLIATGFHRNTMTNDEGGTQDEEYRVAAVIDRVNTTWDVWQGTTFGCVQCHSHPYDPFTHDEYYKYMAFFNNTRDEDVPSDTPTLRFYKEADSVKVQELHAWVSQRAANPQQTKMADRLTRLTEPKVNSHYFDQYVNASLMGAMYTAIQDKGSARMKDMDLNGKNRLIIAWGTKAEKAVMTVHQDSPDGPVLLQQPVPKTGSPWRDTTLVFALPNVSGRHHLYLTLSNPKSPQDWVMVKWVSLQPALPGQPATILGDMDHKLTEILNAKAELLPVMQENTGDQVRETFVFQRGNWLVKGKKVSADVPKSLPPMDKNLPKNRLGLARWMVNRQNPLTARVAVNRFWEQLFGTGIVETVEDIGTQGIPPTHQELLDWLAAEFMETDHWSVKKLLKKMALSATYRQHSKASPEALAHDPWNKFLMRGPRVRLTAEQVRDQTLAASGLLSKKQFGPSVMPAQPDGIWQSPYSPESWKLSQGEDRYRRALYTYWKRTAPYPSMITFDSPSREFCQLRRLRTNTPLQALVTLNDPVYVEAAQHLADWMRYQGKTPEQQIQAGFQRIMLRPLSKAKLAVLTRLYQTTQRHYQQQPDEARKLLTCSEGTPELAALAVTANAMLNLDEVVTKE</sequence>
<feature type="domain" description="Cytochrome C Planctomycete-type" evidence="3">
    <location>
        <begin position="44"/>
        <end position="100"/>
    </location>
</feature>
<dbReference type="InterPro" id="IPR022655">
    <property type="entry name" value="DUF1553"/>
</dbReference>
<dbReference type="EMBL" id="RQJO01000017">
    <property type="protein sequence ID" value="RRA97727.1"/>
    <property type="molecule type" value="Genomic_DNA"/>
</dbReference>
<dbReference type="AlphaFoldDB" id="A0A3P1B9D6"/>
<name>A0A3P1B9D6_9BACT</name>
<keyword evidence="5" id="KW-1185">Reference proteome</keyword>
<dbReference type="CDD" id="cd04084">
    <property type="entry name" value="CBM6_xylanase-like"/>
    <property type="match status" value="1"/>
</dbReference>
<dbReference type="Pfam" id="PF07587">
    <property type="entry name" value="PSD1"/>
    <property type="match status" value="1"/>
</dbReference>
<accession>A0A3P1B9D6</accession>
<proteinExistence type="predicted"/>
<reference evidence="4 5" key="1">
    <citation type="submission" date="2018-11" db="EMBL/GenBank/DDBJ databases">
        <authorList>
            <person name="Zhou Z."/>
            <person name="Wang G."/>
        </authorList>
    </citation>
    <scope>NUCLEOTIDE SEQUENCE [LARGE SCALE GENOMIC DNA]</scope>
    <source>
        <strain evidence="4 5">KCTC52004</strain>
    </source>
</reference>
<dbReference type="RefSeq" id="WP_124879592.1">
    <property type="nucleotide sequence ID" value="NZ_RQJO01000017.1"/>
</dbReference>
<comment type="caution">
    <text evidence="4">The sequence shown here is derived from an EMBL/GenBank/DDBJ whole genome shotgun (WGS) entry which is preliminary data.</text>
</comment>
<evidence type="ECO:0000259" key="3">
    <source>
        <dbReference type="Pfam" id="PF07635"/>
    </source>
</evidence>
<dbReference type="PANTHER" id="PTHR35889:SF3">
    <property type="entry name" value="F-BOX DOMAIN-CONTAINING PROTEIN"/>
    <property type="match status" value="1"/>
</dbReference>
<protein>
    <submittedName>
        <fullName evidence="4">DUF1553 domain-containing protein</fullName>
    </submittedName>
</protein>
<dbReference type="InterPro" id="IPR011444">
    <property type="entry name" value="DUF1549"/>
</dbReference>
<dbReference type="PANTHER" id="PTHR35889">
    <property type="entry name" value="CYCLOINULO-OLIGOSACCHARIDE FRUCTANOTRANSFERASE-RELATED"/>
    <property type="match status" value="1"/>
</dbReference>
<feature type="domain" description="DUF1553" evidence="2">
    <location>
        <begin position="624"/>
        <end position="880"/>
    </location>
</feature>
<organism evidence="4 5">
    <name type="scientific">Larkinella rosea</name>
    <dbReference type="NCBI Taxonomy" id="2025312"/>
    <lineage>
        <taxon>Bacteria</taxon>
        <taxon>Pseudomonadati</taxon>
        <taxon>Bacteroidota</taxon>
        <taxon>Cytophagia</taxon>
        <taxon>Cytophagales</taxon>
        <taxon>Spirosomataceae</taxon>
        <taxon>Larkinella</taxon>
    </lineage>
</organism>
<dbReference type="OrthoDB" id="1450284at2"/>
<evidence type="ECO:0000313" key="4">
    <source>
        <dbReference type="EMBL" id="RRA97727.1"/>
    </source>
</evidence>
<feature type="domain" description="DUF1549" evidence="1">
    <location>
        <begin position="162"/>
        <end position="378"/>
    </location>
</feature>
<dbReference type="Pfam" id="PF07635">
    <property type="entry name" value="PSCyt1"/>
    <property type="match status" value="1"/>
</dbReference>
<evidence type="ECO:0000259" key="2">
    <source>
        <dbReference type="Pfam" id="PF07587"/>
    </source>
</evidence>
<evidence type="ECO:0000313" key="5">
    <source>
        <dbReference type="Proteomes" id="UP000271925"/>
    </source>
</evidence>
<gene>
    <name evidence="4" type="ORF">EHT25_32295</name>
</gene>
<dbReference type="Proteomes" id="UP000271925">
    <property type="component" value="Unassembled WGS sequence"/>
</dbReference>
<dbReference type="Gene3D" id="2.60.120.260">
    <property type="entry name" value="Galactose-binding domain-like"/>
    <property type="match status" value="1"/>
</dbReference>
<dbReference type="InterPro" id="IPR011429">
    <property type="entry name" value="Cyt_c_Planctomycete-type"/>
</dbReference>
<evidence type="ECO:0000259" key="1">
    <source>
        <dbReference type="Pfam" id="PF07583"/>
    </source>
</evidence>